<evidence type="ECO:0000313" key="2">
    <source>
        <dbReference type="Proteomes" id="UP000515297"/>
    </source>
</evidence>
<proteinExistence type="predicted"/>
<gene>
    <name evidence="1" type="ORF">H4O24_09815</name>
</gene>
<dbReference type="RefSeq" id="WP_185883580.1">
    <property type="nucleotide sequence ID" value="NZ_CP060052.1"/>
</dbReference>
<sequence length="203" mass="23095">MAIVVKRGMSIGAMSAEEDLKFLSKCFVDTGQAEQISDISNSKCIALCRTGSGKSALLMHVEETEENFAQIDPEDLSLRYISNSDILRFFEEIDVNLDVFYQLLWRHVLVVELLKLKKEFYDADSARRWLTTIMDSFNKNPKRKAAVEYLTHFNGQFWLDTEKRIREVVDRIEGSLESSVGMKATALRAKVEASAKATSKAER</sequence>
<dbReference type="EMBL" id="CP060052">
    <property type="protein sequence ID" value="QNE04286.1"/>
    <property type="molecule type" value="Genomic_DNA"/>
</dbReference>
<reference evidence="1 2" key="1">
    <citation type="submission" date="2020-08" db="EMBL/GenBank/DDBJ databases">
        <authorList>
            <person name="Liu G."/>
            <person name="Sun C."/>
        </authorList>
    </citation>
    <scope>NUCLEOTIDE SEQUENCE [LARGE SCALE GENOMIC DNA]</scope>
    <source>
        <strain evidence="1 2">OT19</strain>
    </source>
</reference>
<dbReference type="AlphaFoldDB" id="A0A7G6VRC1"/>
<dbReference type="Proteomes" id="UP000515297">
    <property type="component" value="Chromosome"/>
</dbReference>
<accession>A0A7G6VRC1</accession>
<organism evidence="1 2">
    <name type="scientific">Croceicoccus marinus</name>
    <dbReference type="NCBI Taxonomy" id="450378"/>
    <lineage>
        <taxon>Bacteria</taxon>
        <taxon>Pseudomonadati</taxon>
        <taxon>Pseudomonadota</taxon>
        <taxon>Alphaproteobacteria</taxon>
        <taxon>Sphingomonadales</taxon>
        <taxon>Erythrobacteraceae</taxon>
        <taxon>Croceicoccus</taxon>
    </lineage>
</organism>
<protein>
    <submittedName>
        <fullName evidence="1">Uncharacterized protein</fullName>
    </submittedName>
</protein>
<name>A0A7G6VRC1_9SPHN</name>
<evidence type="ECO:0000313" key="1">
    <source>
        <dbReference type="EMBL" id="QNE04286.1"/>
    </source>
</evidence>